<gene>
    <name evidence="6" type="ORF">B0A52_07550</name>
</gene>
<accession>A0A438MZT6</accession>
<dbReference type="PANTHER" id="PTHR12935:SF0">
    <property type="entry name" value="GAMMA-GLUTAMYLCYCLOTRANSFERASE"/>
    <property type="match status" value="1"/>
</dbReference>
<comment type="caution">
    <text evidence="6">The sequence shown here is derived from an EMBL/GenBank/DDBJ whole genome shotgun (WGS) entry which is preliminary data.</text>
</comment>
<feature type="binding site" evidence="4">
    <location>
        <begin position="76"/>
        <end position="81"/>
    </location>
    <ligand>
        <name>substrate</name>
    </ligand>
</feature>
<dbReference type="EC" id="4.3.2.9" evidence="1"/>
<feature type="active site" description="Proton acceptor" evidence="3">
    <location>
        <position position="177"/>
    </location>
</feature>
<dbReference type="OrthoDB" id="2017317at2759"/>
<evidence type="ECO:0000313" key="6">
    <source>
        <dbReference type="EMBL" id="RVX68895.1"/>
    </source>
</evidence>
<dbReference type="InterPro" id="IPR017939">
    <property type="entry name" value="G-Glutamylcylcotransferase"/>
</dbReference>
<name>A0A438MZT6_EXOME</name>
<dbReference type="VEuPathDB" id="FungiDB:PV10_03044"/>
<dbReference type="PANTHER" id="PTHR12935">
    <property type="entry name" value="GAMMA-GLUTAMYLCYCLOTRANSFERASE"/>
    <property type="match status" value="1"/>
</dbReference>
<evidence type="ECO:0000256" key="5">
    <source>
        <dbReference type="SAM" id="Phobius"/>
    </source>
</evidence>
<dbReference type="AlphaFoldDB" id="A0A438MZT6"/>
<keyword evidence="2" id="KW-0456">Lyase</keyword>
<feature type="transmembrane region" description="Helical" evidence="5">
    <location>
        <begin position="274"/>
        <end position="295"/>
    </location>
</feature>
<feature type="transmembrane region" description="Helical" evidence="5">
    <location>
        <begin position="301"/>
        <end position="320"/>
    </location>
</feature>
<feature type="binding site" evidence="4">
    <location>
        <position position="235"/>
    </location>
    <ligand>
        <name>substrate</name>
    </ligand>
</feature>
<keyword evidence="5" id="KW-0472">Membrane</keyword>
<dbReference type="EMBL" id="NAJM01000034">
    <property type="protein sequence ID" value="RVX68895.1"/>
    <property type="molecule type" value="Genomic_DNA"/>
</dbReference>
<protein>
    <recommendedName>
        <fullName evidence="1">gamma-glutamylcyclotransferase</fullName>
        <ecNumber evidence="1">4.3.2.9</ecNumber>
    </recommendedName>
</protein>
<dbReference type="Gene3D" id="3.10.490.10">
    <property type="entry name" value="Gamma-glutamyl cyclotransferase-like"/>
    <property type="match status" value="1"/>
</dbReference>
<evidence type="ECO:0000256" key="4">
    <source>
        <dbReference type="PIRSR" id="PIRSR617939-2"/>
    </source>
</evidence>
<organism evidence="6 7">
    <name type="scientific">Exophiala mesophila</name>
    <name type="common">Black yeast-like fungus</name>
    <dbReference type="NCBI Taxonomy" id="212818"/>
    <lineage>
        <taxon>Eukaryota</taxon>
        <taxon>Fungi</taxon>
        <taxon>Dikarya</taxon>
        <taxon>Ascomycota</taxon>
        <taxon>Pezizomycotina</taxon>
        <taxon>Eurotiomycetes</taxon>
        <taxon>Chaetothyriomycetidae</taxon>
        <taxon>Chaetothyriales</taxon>
        <taxon>Herpotrichiellaceae</taxon>
        <taxon>Exophiala</taxon>
    </lineage>
</organism>
<evidence type="ECO:0000256" key="2">
    <source>
        <dbReference type="ARBA" id="ARBA00023239"/>
    </source>
</evidence>
<evidence type="ECO:0000313" key="7">
    <source>
        <dbReference type="Proteomes" id="UP000288859"/>
    </source>
</evidence>
<keyword evidence="5" id="KW-0812">Transmembrane</keyword>
<evidence type="ECO:0000256" key="3">
    <source>
        <dbReference type="PIRSR" id="PIRSR617939-1"/>
    </source>
</evidence>
<evidence type="ECO:0000256" key="1">
    <source>
        <dbReference type="ARBA" id="ARBA00012346"/>
    </source>
</evidence>
<sequence>MDGRVEQEAETCQAIGSLRKWYELHIASKSRTATQQRVVPVTSLLRQQQSANDQVIQNAIEAATINDTNKDKTVLYLGYGSNLCAETFKGKRNIQPLSQVNVVVPALSLTFDLPGIPYTEPCFGNVRYRNLDEAESVNQRNGPARSDDYHKDRWPKGLVGVVYEVTTEDYAHIIATEGGGAGYKDVMVDCYALDGTINQVVPLHPRGQSFKAHTLFDPQGPKARTHAYAQPSARYLKLITDGAAEHALPQEYQDFLNQIRSYRITTTKQRLGQFIFMSVWSPFFLFFLGGAQVFLKPNGTYPKWLATFLQAMFVVIWKSYDRVFKPVFGDGERTLGDGVDDDGYDEKNKREHGGVLSEKTALLYAGSKTPDSYV</sequence>
<dbReference type="GO" id="GO:0003839">
    <property type="term" value="F:gamma-glutamylcyclotransferase activity"/>
    <property type="evidence" value="ECO:0007669"/>
    <property type="project" value="UniProtKB-EC"/>
</dbReference>
<reference evidence="6 7" key="1">
    <citation type="submission" date="2017-03" db="EMBL/GenBank/DDBJ databases">
        <title>Genomes of endolithic fungi from Antarctica.</title>
        <authorList>
            <person name="Coleine C."/>
            <person name="Masonjones S."/>
            <person name="Stajich J.E."/>
        </authorList>
    </citation>
    <scope>NUCLEOTIDE SEQUENCE [LARGE SCALE GENOMIC DNA]</scope>
    <source>
        <strain evidence="6 7">CCFEE 6314</strain>
    </source>
</reference>
<dbReference type="Proteomes" id="UP000288859">
    <property type="component" value="Unassembled WGS sequence"/>
</dbReference>
<proteinExistence type="predicted"/>
<keyword evidence="5" id="KW-1133">Transmembrane helix</keyword>